<organism evidence="1 2">
    <name type="scientific">Neisseria sicca VK64</name>
    <dbReference type="NCBI Taxonomy" id="1095748"/>
    <lineage>
        <taxon>Bacteria</taxon>
        <taxon>Pseudomonadati</taxon>
        <taxon>Pseudomonadota</taxon>
        <taxon>Betaproteobacteria</taxon>
        <taxon>Neisseriales</taxon>
        <taxon>Neisseriaceae</taxon>
        <taxon>Neisseria</taxon>
    </lineage>
</organism>
<name>I2NVC4_NEISI</name>
<evidence type="ECO:0000313" key="2">
    <source>
        <dbReference type="Proteomes" id="UP000004473"/>
    </source>
</evidence>
<reference evidence="1 2" key="1">
    <citation type="submission" date="2012-04" db="EMBL/GenBank/DDBJ databases">
        <authorList>
            <person name="Harkins D.M."/>
            <person name="Madupu R."/>
            <person name="Durkin A.S."/>
            <person name="Torralba M."/>
            <person name="Methe B."/>
            <person name="Sutton G.G."/>
            <person name="Nelson K.E."/>
        </authorList>
    </citation>
    <scope>NUCLEOTIDE SEQUENCE [LARGE SCALE GENOMIC DNA]</scope>
    <source>
        <strain evidence="1 2">VK64</strain>
    </source>
</reference>
<dbReference type="EMBL" id="AJMT01000045">
    <property type="protein sequence ID" value="EIG29785.1"/>
    <property type="molecule type" value="Genomic_DNA"/>
</dbReference>
<sequence length="77" mass="8625">MPIKTGNPPPANHPASRPIPTLIHYKLSDDPDTQRSSEKHYLYKRLKQALTVFTVTDAIARSREEGFKTSINSCADT</sequence>
<dbReference type="Proteomes" id="UP000004473">
    <property type="component" value="Unassembled WGS sequence"/>
</dbReference>
<evidence type="ECO:0000313" key="1">
    <source>
        <dbReference type="EMBL" id="EIG29785.1"/>
    </source>
</evidence>
<dbReference type="AlphaFoldDB" id="I2NVC4"/>
<proteinExistence type="predicted"/>
<protein>
    <submittedName>
        <fullName evidence="1">Uncharacterized protein</fullName>
    </submittedName>
</protein>
<gene>
    <name evidence="1" type="ORF">HMPREF1051_2102</name>
</gene>
<accession>I2NVC4</accession>
<comment type="caution">
    <text evidence="1">The sequence shown here is derived from an EMBL/GenBank/DDBJ whole genome shotgun (WGS) entry which is preliminary data.</text>
</comment>